<dbReference type="InterPro" id="IPR007709">
    <property type="entry name" value="N-FG_amidohydro"/>
</dbReference>
<dbReference type="NCBIfam" id="TIGR02017">
    <property type="entry name" value="hutG_amidohyd"/>
    <property type="match status" value="1"/>
</dbReference>
<dbReference type="RefSeq" id="WP_133591589.1">
    <property type="nucleotide sequence ID" value="NZ_CP037953.1"/>
</dbReference>
<dbReference type="Pfam" id="PF05013">
    <property type="entry name" value="FGase"/>
    <property type="match status" value="1"/>
</dbReference>
<gene>
    <name evidence="1" type="ORF">EV696_11285</name>
</gene>
<dbReference type="EMBL" id="SNYM01000012">
    <property type="protein sequence ID" value="TDQ46823.1"/>
    <property type="molecule type" value="Genomic_DNA"/>
</dbReference>
<dbReference type="OrthoDB" id="8716700at2"/>
<accession>A0A4R6UMZ9</accession>
<comment type="caution">
    <text evidence="1">The sequence shown here is derived from an EMBL/GenBank/DDBJ whole genome shotgun (WGS) entry which is preliminary data.</text>
</comment>
<evidence type="ECO:0000313" key="2">
    <source>
        <dbReference type="Proteomes" id="UP000295375"/>
    </source>
</evidence>
<protein>
    <submittedName>
        <fullName evidence="1">N-formylglutamate deformylase</fullName>
    </submittedName>
</protein>
<proteinExistence type="predicted"/>
<sequence>MNPIYSLHQGSVPMLISMPHNGTEIPAELKARMTPAAHRVADTDWFLDRLYGFAKDLGCSMLNPRYSRYVIDLNRAPDGQILYAGANNTELCPTSTFAEEPIYQPGEQPDETEIAERVGKYWQSYHQAIIDELARIKAQHGYALLFEAHTIRSEVPRFFQGRLPDINFGNADGKSCLESLVKPLAHIDYAPYTQVLNGRFKGGYITRHYGQPERNVHALQLELSQITYLDEKTLQWHDNNASKIMPVLQRIVEALLLVGNPALSK</sequence>
<evidence type="ECO:0000313" key="1">
    <source>
        <dbReference type="EMBL" id="TDQ46823.1"/>
    </source>
</evidence>
<keyword evidence="2" id="KW-1185">Reference proteome</keyword>
<dbReference type="InterPro" id="IPR010247">
    <property type="entry name" value="HutG_amidohyd"/>
</dbReference>
<dbReference type="Proteomes" id="UP000295375">
    <property type="component" value="Unassembled WGS sequence"/>
</dbReference>
<dbReference type="AlphaFoldDB" id="A0A4R6UMZ9"/>
<organism evidence="1 2">
    <name type="scientific">Permianibacter aggregans</name>
    <dbReference type="NCBI Taxonomy" id="1510150"/>
    <lineage>
        <taxon>Bacteria</taxon>
        <taxon>Pseudomonadati</taxon>
        <taxon>Pseudomonadota</taxon>
        <taxon>Gammaproteobacteria</taxon>
        <taxon>Pseudomonadales</taxon>
        <taxon>Pseudomonadaceae</taxon>
        <taxon>Permianibacter</taxon>
    </lineage>
</organism>
<dbReference type="SUPFAM" id="SSF53187">
    <property type="entry name" value="Zn-dependent exopeptidases"/>
    <property type="match status" value="1"/>
</dbReference>
<reference evidence="1 2" key="1">
    <citation type="submission" date="2019-03" db="EMBL/GenBank/DDBJ databases">
        <title>Genomic Encyclopedia of Type Strains, Phase IV (KMG-IV): sequencing the most valuable type-strain genomes for metagenomic binning, comparative biology and taxonomic classification.</title>
        <authorList>
            <person name="Goeker M."/>
        </authorList>
    </citation>
    <scope>NUCLEOTIDE SEQUENCE [LARGE SCALE GENOMIC DNA]</scope>
    <source>
        <strain evidence="1 2">DSM 103792</strain>
    </source>
</reference>
<dbReference type="Gene3D" id="3.40.630.40">
    <property type="entry name" value="Zn-dependent exopeptidases"/>
    <property type="match status" value="1"/>
</dbReference>
<name>A0A4R6UMZ9_9GAMM</name>